<dbReference type="Proteomes" id="UP001610335">
    <property type="component" value="Unassembled WGS sequence"/>
</dbReference>
<accession>A0ABR4IZZ5</accession>
<feature type="compositionally biased region" description="Polar residues" evidence="1">
    <location>
        <begin position="1"/>
        <end position="10"/>
    </location>
</feature>
<dbReference type="PANTHER" id="PTHR38116">
    <property type="entry name" value="CHROMOSOME 7, WHOLE GENOME SHOTGUN SEQUENCE"/>
    <property type="match status" value="1"/>
</dbReference>
<dbReference type="EMBL" id="JBFXLS010000005">
    <property type="protein sequence ID" value="KAL2832829.1"/>
    <property type="molecule type" value="Genomic_DNA"/>
</dbReference>
<gene>
    <name evidence="2" type="ORF">BDW59DRAFT_138735</name>
</gene>
<feature type="region of interest" description="Disordered" evidence="1">
    <location>
        <begin position="1"/>
        <end position="79"/>
    </location>
</feature>
<protein>
    <recommendedName>
        <fullName evidence="4">BZIP domain-containing protein</fullName>
    </recommendedName>
</protein>
<keyword evidence="3" id="KW-1185">Reference proteome</keyword>
<evidence type="ECO:0000313" key="3">
    <source>
        <dbReference type="Proteomes" id="UP001610335"/>
    </source>
</evidence>
<organism evidence="2 3">
    <name type="scientific">Aspergillus cavernicola</name>
    <dbReference type="NCBI Taxonomy" id="176166"/>
    <lineage>
        <taxon>Eukaryota</taxon>
        <taxon>Fungi</taxon>
        <taxon>Dikarya</taxon>
        <taxon>Ascomycota</taxon>
        <taxon>Pezizomycotina</taxon>
        <taxon>Eurotiomycetes</taxon>
        <taxon>Eurotiomycetidae</taxon>
        <taxon>Eurotiales</taxon>
        <taxon>Aspergillaceae</taxon>
        <taxon>Aspergillus</taxon>
        <taxon>Aspergillus subgen. Nidulantes</taxon>
    </lineage>
</organism>
<proteinExistence type="predicted"/>
<evidence type="ECO:0008006" key="4">
    <source>
        <dbReference type="Google" id="ProtNLM"/>
    </source>
</evidence>
<feature type="compositionally biased region" description="Polar residues" evidence="1">
    <location>
        <begin position="62"/>
        <end position="79"/>
    </location>
</feature>
<evidence type="ECO:0000256" key="1">
    <source>
        <dbReference type="SAM" id="MobiDB-lite"/>
    </source>
</evidence>
<evidence type="ECO:0000313" key="2">
    <source>
        <dbReference type="EMBL" id="KAL2832829.1"/>
    </source>
</evidence>
<name>A0ABR4IZZ5_9EURO</name>
<feature type="compositionally biased region" description="Basic and acidic residues" evidence="1">
    <location>
        <begin position="50"/>
        <end position="59"/>
    </location>
</feature>
<reference evidence="2 3" key="1">
    <citation type="submission" date="2024-07" db="EMBL/GenBank/DDBJ databases">
        <title>Section-level genome sequencing and comparative genomics of Aspergillus sections Usti and Cavernicolus.</title>
        <authorList>
            <consortium name="Lawrence Berkeley National Laboratory"/>
            <person name="Nybo J.L."/>
            <person name="Vesth T.C."/>
            <person name="Theobald S."/>
            <person name="Frisvad J.C."/>
            <person name="Larsen T.O."/>
            <person name="Kjaerboelling I."/>
            <person name="Rothschild-Mancinelli K."/>
            <person name="Lyhne E.K."/>
            <person name="Kogle M.E."/>
            <person name="Barry K."/>
            <person name="Clum A."/>
            <person name="Na H."/>
            <person name="Ledsgaard L."/>
            <person name="Lin J."/>
            <person name="Lipzen A."/>
            <person name="Kuo A."/>
            <person name="Riley R."/>
            <person name="Mondo S."/>
            <person name="LaButti K."/>
            <person name="Haridas S."/>
            <person name="Pangalinan J."/>
            <person name="Salamov A.A."/>
            <person name="Simmons B.A."/>
            <person name="Magnuson J.K."/>
            <person name="Chen J."/>
            <person name="Drula E."/>
            <person name="Henrissat B."/>
            <person name="Wiebenga A."/>
            <person name="Lubbers R.J."/>
            <person name="Gomes A.C."/>
            <person name="Makela M.R."/>
            <person name="Stajich J."/>
            <person name="Grigoriev I.V."/>
            <person name="Mortensen U.H."/>
            <person name="De vries R.P."/>
            <person name="Baker S.E."/>
            <person name="Andersen M.R."/>
        </authorList>
    </citation>
    <scope>NUCLEOTIDE SEQUENCE [LARGE SCALE GENOMIC DNA]</scope>
    <source>
        <strain evidence="2 3">CBS 600.67</strain>
    </source>
</reference>
<comment type="caution">
    <text evidence="2">The sequence shown here is derived from an EMBL/GenBank/DDBJ whole genome shotgun (WGS) entry which is preliminary data.</text>
</comment>
<dbReference type="InterPro" id="IPR021833">
    <property type="entry name" value="DUF3425"/>
</dbReference>
<dbReference type="PANTHER" id="PTHR38116:SF1">
    <property type="entry name" value="BZIP DOMAIN-CONTAINING PROTEIN"/>
    <property type="match status" value="1"/>
</dbReference>
<dbReference type="Pfam" id="PF11905">
    <property type="entry name" value="DUF3425"/>
    <property type="match status" value="1"/>
</dbReference>
<feature type="compositionally biased region" description="Basic residues" evidence="1">
    <location>
        <begin position="14"/>
        <end position="32"/>
    </location>
</feature>
<sequence>MALTATNTNVIAAKKQRKRIQNRLNQRARRQRLQLTRPEDGNASSGRRPYRVDRWRLDDSEPTSTPDANTQQSDNQNSLQDTLTLTTATASVNNVYLSEDSNTFPLPADHLLNLIQLNASRGLSQNKLTLLIFTTYYVPGHQSTQRTIHPDVLFYGSSLISTALDDCLPGTLIPTQPQLSLIHATWINILPFPRMRENLIKWETCFSHSEFICDIVGHLVDTQRLFSNSVSLPMVSNRGIPSQMVFLQGEDDEVTSGRNGLIVWGEPYRIESWEATPGFLRKWMWALEGCEELIESSNRWRMVRGEEPIRVLATGTGLVSAAEEQN</sequence>